<accession>A0A4U6BK22</accession>
<evidence type="ECO:0000313" key="2">
    <source>
        <dbReference type="EMBL" id="TKT70580.1"/>
    </source>
</evidence>
<dbReference type="InterPro" id="IPR053164">
    <property type="entry name" value="IS1016-like_transposase"/>
</dbReference>
<keyword evidence="3" id="KW-1185">Reference proteome</keyword>
<feature type="domain" description="ISXO2-like transposase" evidence="1">
    <location>
        <begin position="126"/>
        <end position="283"/>
    </location>
</feature>
<dbReference type="Proteomes" id="UP000034832">
    <property type="component" value="Unassembled WGS sequence"/>
</dbReference>
<dbReference type="SMART" id="SM01126">
    <property type="entry name" value="DDE_Tnp_IS1595"/>
    <property type="match status" value="1"/>
</dbReference>
<dbReference type="STRING" id="211460.YH63_15220"/>
<proteinExistence type="predicted"/>
<dbReference type="PANTHER" id="PTHR47163:SF2">
    <property type="entry name" value="SI:DKEY-17M8.2"/>
    <property type="match status" value="1"/>
</dbReference>
<dbReference type="Pfam" id="PF12762">
    <property type="entry name" value="DDE_Tnp_IS1595"/>
    <property type="match status" value="1"/>
</dbReference>
<dbReference type="OrthoDB" id="271821at2"/>
<dbReference type="AlphaFoldDB" id="A0A4U6BK22"/>
<reference evidence="2" key="1">
    <citation type="submission" date="2019-04" db="EMBL/GenBank/DDBJ databases">
        <title>Whole genome sequencing of cave bacteria.</title>
        <authorList>
            <person name="Gan H.M."/>
            <person name="Barton H."/>
            <person name="Savka M.A."/>
        </authorList>
    </citation>
    <scope>NUCLEOTIDE SEQUENCE [LARGE SCALE GENOMIC DNA]</scope>
    <source>
        <strain evidence="2">LC387</strain>
    </source>
</reference>
<sequence length="314" mass="35138">MSQFNAPHFQTPEAARAYLEALRWGGERVCPHCGTVNSSFATKKAGVYRCSSKECRKDFSVTTKSVMESSHIKLHVWLQAFYLMASSKKGVSSHQLHRALGVTYKTAWFLSHRIREAMRNGGIVSPMGGEGSIVEADETYFGPIAKDKVRKTTTSGRPFTKAGRTGPSNKRAIVSLVERGGSVRSFHVAVADANTVAVIVNENIHRETRLHTDESRLYTKVGANFAMHETINHSAKEYARGDVTTNSVEGYFSIFKRGMRGVYQHCAEKHLHRYLSEYDFRFNHRVKLGFNDGERADLAIKGAAGKRLTYRQAN</sequence>
<dbReference type="RefSeq" id="WP_046828779.1">
    <property type="nucleotide sequence ID" value="NZ_LBIA02000001.1"/>
</dbReference>
<dbReference type="InterPro" id="IPR024445">
    <property type="entry name" value="Tnp_ISXO2-like"/>
</dbReference>
<dbReference type="NCBIfam" id="NF033547">
    <property type="entry name" value="transpos_IS1595"/>
    <property type="match status" value="1"/>
</dbReference>
<evidence type="ECO:0000259" key="1">
    <source>
        <dbReference type="SMART" id="SM01126"/>
    </source>
</evidence>
<dbReference type="PANTHER" id="PTHR47163">
    <property type="entry name" value="DDE_TNP_IS1595 DOMAIN-CONTAINING PROTEIN"/>
    <property type="match status" value="1"/>
</dbReference>
<comment type="caution">
    <text evidence="2">The sequence shown here is derived from an EMBL/GenBank/DDBJ whole genome shotgun (WGS) entry which is preliminary data.</text>
</comment>
<protein>
    <submittedName>
        <fullName evidence="2">IS1595 family transposase</fullName>
    </submittedName>
</protein>
<organism evidence="2 3">
    <name type="scientific">Afipia massiliensis</name>
    <dbReference type="NCBI Taxonomy" id="211460"/>
    <lineage>
        <taxon>Bacteria</taxon>
        <taxon>Pseudomonadati</taxon>
        <taxon>Pseudomonadota</taxon>
        <taxon>Alphaproteobacteria</taxon>
        <taxon>Hyphomicrobiales</taxon>
        <taxon>Nitrobacteraceae</taxon>
        <taxon>Afipia</taxon>
    </lineage>
</organism>
<name>A0A4U6BK22_9BRAD</name>
<dbReference type="EMBL" id="LBIA02000001">
    <property type="protein sequence ID" value="TKT70580.1"/>
    <property type="molecule type" value="Genomic_DNA"/>
</dbReference>
<dbReference type="InterPro" id="IPR024442">
    <property type="entry name" value="Transposase_Zn_ribbon"/>
</dbReference>
<evidence type="ECO:0000313" key="3">
    <source>
        <dbReference type="Proteomes" id="UP000034832"/>
    </source>
</evidence>
<gene>
    <name evidence="2" type="ORF">YH63_003670</name>
</gene>
<dbReference type="Pfam" id="PF12760">
    <property type="entry name" value="Zn_ribbon_IS1595"/>
    <property type="match status" value="1"/>
</dbReference>